<dbReference type="RefSeq" id="WP_188175045.1">
    <property type="nucleotide sequence ID" value="NZ_JACVVD010000004.1"/>
</dbReference>
<sequence length="40" mass="4693">MLKEFAARQAGKMLTFMAKKFSKTNCWFACYSEEVPQELK</sequence>
<reference evidence="1" key="1">
    <citation type="submission" date="2020-09" db="EMBL/GenBank/DDBJ databases">
        <title>Draft Genome Sequence of Paenibacillus sp. WST5.</title>
        <authorList>
            <person name="Bao Z."/>
        </authorList>
    </citation>
    <scope>NUCLEOTIDE SEQUENCE</scope>
    <source>
        <strain evidence="1">WST5</strain>
    </source>
</reference>
<dbReference type="NCBIfam" id="TIGR04223">
    <property type="entry name" value="quorum_AgrD"/>
    <property type="match status" value="1"/>
</dbReference>
<dbReference type="InterPro" id="IPR009229">
    <property type="entry name" value="AgrD"/>
</dbReference>
<evidence type="ECO:0000313" key="2">
    <source>
        <dbReference type="Proteomes" id="UP000650466"/>
    </source>
</evidence>
<proteinExistence type="predicted"/>
<dbReference type="EMBL" id="JACVVD010000004">
    <property type="protein sequence ID" value="MBD0381253.1"/>
    <property type="molecule type" value="Genomic_DNA"/>
</dbReference>
<accession>A0A926QK05</accession>
<dbReference type="Proteomes" id="UP000650466">
    <property type="component" value="Unassembled WGS sequence"/>
</dbReference>
<dbReference type="AlphaFoldDB" id="A0A926QK05"/>
<protein>
    <submittedName>
        <fullName evidence="1">Cyclic lactone autoinducer peptide</fullName>
    </submittedName>
</protein>
<name>A0A926QK05_9BACL</name>
<organism evidence="1 2">
    <name type="scientific">Paenibacillus sedimenti</name>
    <dbReference type="NCBI Taxonomy" id="2770274"/>
    <lineage>
        <taxon>Bacteria</taxon>
        <taxon>Bacillati</taxon>
        <taxon>Bacillota</taxon>
        <taxon>Bacilli</taxon>
        <taxon>Bacillales</taxon>
        <taxon>Paenibacillaceae</taxon>
        <taxon>Paenibacillus</taxon>
    </lineage>
</organism>
<keyword evidence="2" id="KW-1185">Reference proteome</keyword>
<evidence type="ECO:0000313" key="1">
    <source>
        <dbReference type="EMBL" id="MBD0381253.1"/>
    </source>
</evidence>
<gene>
    <name evidence="1" type="ORF">ICC18_14100</name>
</gene>
<comment type="caution">
    <text evidence="1">The sequence shown here is derived from an EMBL/GenBank/DDBJ whole genome shotgun (WGS) entry which is preliminary data.</text>
</comment>